<reference evidence="2" key="1">
    <citation type="journal article" date="2020" name="Nat. Commun.">
        <title>Large-scale genome sequencing of mycorrhizal fungi provides insights into the early evolution of symbiotic traits.</title>
        <authorList>
            <person name="Miyauchi S."/>
            <person name="Kiss E."/>
            <person name="Kuo A."/>
            <person name="Drula E."/>
            <person name="Kohler A."/>
            <person name="Sanchez-Garcia M."/>
            <person name="Morin E."/>
            <person name="Andreopoulos B."/>
            <person name="Barry K.W."/>
            <person name="Bonito G."/>
            <person name="Buee M."/>
            <person name="Carver A."/>
            <person name="Chen C."/>
            <person name="Cichocki N."/>
            <person name="Clum A."/>
            <person name="Culley D."/>
            <person name="Crous P.W."/>
            <person name="Fauchery L."/>
            <person name="Girlanda M."/>
            <person name="Hayes R.D."/>
            <person name="Keri Z."/>
            <person name="LaButti K."/>
            <person name="Lipzen A."/>
            <person name="Lombard V."/>
            <person name="Magnuson J."/>
            <person name="Maillard F."/>
            <person name="Murat C."/>
            <person name="Nolan M."/>
            <person name="Ohm R.A."/>
            <person name="Pangilinan J."/>
            <person name="Pereira M.F."/>
            <person name="Perotto S."/>
            <person name="Peter M."/>
            <person name="Pfister S."/>
            <person name="Riley R."/>
            <person name="Sitrit Y."/>
            <person name="Stielow J.B."/>
            <person name="Szollosi G."/>
            <person name="Zifcakova L."/>
            <person name="Stursova M."/>
            <person name="Spatafora J.W."/>
            <person name="Tedersoo L."/>
            <person name="Vaario L.M."/>
            <person name="Yamada A."/>
            <person name="Yan M."/>
            <person name="Wang P."/>
            <person name="Xu J."/>
            <person name="Bruns T."/>
            <person name="Baldrian P."/>
            <person name="Vilgalys R."/>
            <person name="Dunand C."/>
            <person name="Henrissat B."/>
            <person name="Grigoriev I.V."/>
            <person name="Hibbett D."/>
            <person name="Nagy L.G."/>
            <person name="Martin F.M."/>
        </authorList>
    </citation>
    <scope>NUCLEOTIDE SEQUENCE</scope>
    <source>
        <strain evidence="2">UH-Tt-Lm1</strain>
    </source>
</reference>
<organism evidence="2 3">
    <name type="scientific">Thelephora terrestris</name>
    <dbReference type="NCBI Taxonomy" id="56493"/>
    <lineage>
        <taxon>Eukaryota</taxon>
        <taxon>Fungi</taxon>
        <taxon>Dikarya</taxon>
        <taxon>Basidiomycota</taxon>
        <taxon>Agaricomycotina</taxon>
        <taxon>Agaricomycetes</taxon>
        <taxon>Thelephorales</taxon>
        <taxon>Thelephoraceae</taxon>
        <taxon>Thelephora</taxon>
    </lineage>
</organism>
<evidence type="ECO:0000313" key="3">
    <source>
        <dbReference type="Proteomes" id="UP000736335"/>
    </source>
</evidence>
<name>A0A9P6L2X0_9AGAM</name>
<evidence type="ECO:0000256" key="1">
    <source>
        <dbReference type="SAM" id="MobiDB-lite"/>
    </source>
</evidence>
<evidence type="ECO:0000313" key="2">
    <source>
        <dbReference type="EMBL" id="KAF9779824.1"/>
    </source>
</evidence>
<feature type="compositionally biased region" description="Basic and acidic residues" evidence="1">
    <location>
        <begin position="95"/>
        <end position="106"/>
    </location>
</feature>
<gene>
    <name evidence="2" type="ORF">BJ322DRAFT_1221299</name>
</gene>
<sequence length="159" mass="17727">MAGARVASKWDGDARVADGGVKEMRFLVRRVTQPDSKVERPPKKAKPQDSSLLQNDAPNPVGCNSGVVGYIPTVRPAVYQLPRLATGSTEPLPESSKRARNERMRRDAERRLYRELSRYYQLGGNSGEKVWTRLPLLMEVLQNLKVRHPPTGLANAPNP</sequence>
<feature type="compositionally biased region" description="Polar residues" evidence="1">
    <location>
        <begin position="48"/>
        <end position="57"/>
    </location>
</feature>
<dbReference type="AlphaFoldDB" id="A0A9P6L2X0"/>
<accession>A0A9P6L2X0</accession>
<feature type="region of interest" description="Disordered" evidence="1">
    <location>
        <begin position="30"/>
        <end position="60"/>
    </location>
</feature>
<keyword evidence="3" id="KW-1185">Reference proteome</keyword>
<dbReference type="Proteomes" id="UP000736335">
    <property type="component" value="Unassembled WGS sequence"/>
</dbReference>
<protein>
    <submittedName>
        <fullName evidence="2">Uncharacterized protein</fullName>
    </submittedName>
</protein>
<feature type="region of interest" description="Disordered" evidence="1">
    <location>
        <begin position="85"/>
        <end position="106"/>
    </location>
</feature>
<comment type="caution">
    <text evidence="2">The sequence shown here is derived from an EMBL/GenBank/DDBJ whole genome shotgun (WGS) entry which is preliminary data.</text>
</comment>
<proteinExistence type="predicted"/>
<reference evidence="2" key="2">
    <citation type="submission" date="2020-11" db="EMBL/GenBank/DDBJ databases">
        <authorList>
            <consortium name="DOE Joint Genome Institute"/>
            <person name="Kuo A."/>
            <person name="Miyauchi S."/>
            <person name="Kiss E."/>
            <person name="Drula E."/>
            <person name="Kohler A."/>
            <person name="Sanchez-Garcia M."/>
            <person name="Andreopoulos B."/>
            <person name="Barry K.W."/>
            <person name="Bonito G."/>
            <person name="Buee M."/>
            <person name="Carver A."/>
            <person name="Chen C."/>
            <person name="Cichocki N."/>
            <person name="Clum A."/>
            <person name="Culley D."/>
            <person name="Crous P.W."/>
            <person name="Fauchery L."/>
            <person name="Girlanda M."/>
            <person name="Hayes R."/>
            <person name="Keri Z."/>
            <person name="Labutti K."/>
            <person name="Lipzen A."/>
            <person name="Lombard V."/>
            <person name="Magnuson J."/>
            <person name="Maillard F."/>
            <person name="Morin E."/>
            <person name="Murat C."/>
            <person name="Nolan M."/>
            <person name="Ohm R."/>
            <person name="Pangilinan J."/>
            <person name="Pereira M."/>
            <person name="Perotto S."/>
            <person name="Peter M."/>
            <person name="Riley R."/>
            <person name="Sitrit Y."/>
            <person name="Stielow B."/>
            <person name="Szollosi G."/>
            <person name="Zifcakova L."/>
            <person name="Stursova M."/>
            <person name="Spatafora J.W."/>
            <person name="Tedersoo L."/>
            <person name="Vaario L.-M."/>
            <person name="Yamada A."/>
            <person name="Yan M."/>
            <person name="Wang P."/>
            <person name="Xu J."/>
            <person name="Bruns T."/>
            <person name="Baldrian P."/>
            <person name="Vilgalys R."/>
            <person name="Henrissat B."/>
            <person name="Grigoriev I.V."/>
            <person name="Hibbett D."/>
            <person name="Nagy L.G."/>
            <person name="Martin F.M."/>
        </authorList>
    </citation>
    <scope>NUCLEOTIDE SEQUENCE</scope>
    <source>
        <strain evidence="2">UH-Tt-Lm1</strain>
    </source>
</reference>
<dbReference type="EMBL" id="WIUZ02000018">
    <property type="protein sequence ID" value="KAF9779824.1"/>
    <property type="molecule type" value="Genomic_DNA"/>
</dbReference>